<accession>A0A645HUV3</accession>
<sequence>MQINSVRTRHIEFIASERVTCARSLLKAERQIGRSDGGPVNLPRIYRLFTVPAAHYGIAVTFKIPRIIPQFRQNIFSGQRRRHVPRRVNDHVIQRAAHHRRFTIGAPDDNARGQHLIAVLIINQRVGRNVYHDAGRQIARQKAQALNI</sequence>
<reference evidence="1" key="1">
    <citation type="submission" date="2019-08" db="EMBL/GenBank/DDBJ databases">
        <authorList>
            <person name="Kucharzyk K."/>
            <person name="Murdoch R.W."/>
            <person name="Higgins S."/>
            <person name="Loffler F."/>
        </authorList>
    </citation>
    <scope>NUCLEOTIDE SEQUENCE</scope>
</reference>
<comment type="caution">
    <text evidence="1">The sequence shown here is derived from an EMBL/GenBank/DDBJ whole genome shotgun (WGS) entry which is preliminary data.</text>
</comment>
<evidence type="ECO:0000313" key="1">
    <source>
        <dbReference type="EMBL" id="MPN42356.1"/>
    </source>
</evidence>
<proteinExistence type="predicted"/>
<dbReference type="AlphaFoldDB" id="A0A645HUV3"/>
<dbReference type="EMBL" id="VSSQ01100057">
    <property type="protein sequence ID" value="MPN42356.1"/>
    <property type="molecule type" value="Genomic_DNA"/>
</dbReference>
<gene>
    <name evidence="1" type="ORF">SDC9_189913</name>
</gene>
<protein>
    <submittedName>
        <fullName evidence="1">Uncharacterized protein</fullName>
    </submittedName>
</protein>
<organism evidence="1">
    <name type="scientific">bioreactor metagenome</name>
    <dbReference type="NCBI Taxonomy" id="1076179"/>
    <lineage>
        <taxon>unclassified sequences</taxon>
        <taxon>metagenomes</taxon>
        <taxon>ecological metagenomes</taxon>
    </lineage>
</organism>
<name>A0A645HUV3_9ZZZZ</name>